<feature type="transmembrane region" description="Helical" evidence="8">
    <location>
        <begin position="174"/>
        <end position="191"/>
    </location>
</feature>
<comment type="similarity">
    <text evidence="2">Belongs to the EamA transporter family.</text>
</comment>
<feature type="transmembrane region" description="Helical" evidence="8">
    <location>
        <begin position="262"/>
        <end position="280"/>
    </location>
</feature>
<evidence type="ECO:0000256" key="1">
    <source>
        <dbReference type="ARBA" id="ARBA00004651"/>
    </source>
</evidence>
<keyword evidence="7 8" id="KW-0472">Membrane</keyword>
<keyword evidence="4" id="KW-1003">Cell membrane</keyword>
<evidence type="ECO:0000256" key="8">
    <source>
        <dbReference type="SAM" id="Phobius"/>
    </source>
</evidence>
<comment type="subcellular location">
    <subcellularLocation>
        <location evidence="1">Cell membrane</location>
        <topology evidence="1">Multi-pass membrane protein</topology>
    </subcellularLocation>
</comment>
<organism evidence="10 11">
    <name type="scientific">Candidatus Litorirhabdus singularis</name>
    <dbReference type="NCBI Taxonomy" id="2518993"/>
    <lineage>
        <taxon>Bacteria</taxon>
        <taxon>Pseudomonadati</taxon>
        <taxon>Pseudomonadota</taxon>
        <taxon>Gammaproteobacteria</taxon>
        <taxon>Cellvibrionales</taxon>
        <taxon>Halieaceae</taxon>
        <taxon>Candidatus Litorirhabdus</taxon>
    </lineage>
</organism>
<feature type="transmembrane region" description="Helical" evidence="8">
    <location>
        <begin position="206"/>
        <end position="224"/>
    </location>
</feature>
<evidence type="ECO:0000256" key="6">
    <source>
        <dbReference type="ARBA" id="ARBA00022989"/>
    </source>
</evidence>
<dbReference type="InterPro" id="IPR000620">
    <property type="entry name" value="EamA_dom"/>
</dbReference>
<proteinExistence type="inferred from homology"/>
<dbReference type="PANTHER" id="PTHR22911">
    <property type="entry name" value="ACYL-MALONYL CONDENSING ENZYME-RELATED"/>
    <property type="match status" value="1"/>
</dbReference>
<evidence type="ECO:0000313" key="11">
    <source>
        <dbReference type="Proteomes" id="UP001143362"/>
    </source>
</evidence>
<reference evidence="10" key="1">
    <citation type="submission" date="2019-02" db="EMBL/GenBank/DDBJ databases">
        <authorList>
            <person name="Li S.-H."/>
        </authorList>
    </citation>
    <scope>NUCLEOTIDE SEQUENCE</scope>
    <source>
        <strain evidence="10">IMCC14734</strain>
    </source>
</reference>
<feature type="transmembrane region" description="Helical" evidence="8">
    <location>
        <begin position="123"/>
        <end position="139"/>
    </location>
</feature>
<dbReference type="InterPro" id="IPR037185">
    <property type="entry name" value="EmrE-like"/>
</dbReference>
<dbReference type="Proteomes" id="UP001143362">
    <property type="component" value="Unassembled WGS sequence"/>
</dbReference>
<evidence type="ECO:0000256" key="7">
    <source>
        <dbReference type="ARBA" id="ARBA00023136"/>
    </source>
</evidence>
<dbReference type="InterPro" id="IPR004626">
    <property type="entry name" value="RarD"/>
</dbReference>
<dbReference type="EMBL" id="SHNN01000002">
    <property type="protein sequence ID" value="MCX2981886.1"/>
    <property type="molecule type" value="Genomic_DNA"/>
</dbReference>
<accession>A0ABT3TJE2</accession>
<dbReference type="SUPFAM" id="SSF103481">
    <property type="entry name" value="Multidrug resistance efflux transporter EmrE"/>
    <property type="match status" value="2"/>
</dbReference>
<keyword evidence="3" id="KW-0813">Transport</keyword>
<dbReference type="RefSeq" id="WP_279245879.1">
    <property type="nucleotide sequence ID" value="NZ_SHNN01000002.1"/>
</dbReference>
<keyword evidence="5 8" id="KW-0812">Transmembrane</keyword>
<feature type="transmembrane region" description="Helical" evidence="8">
    <location>
        <begin position="99"/>
        <end position="116"/>
    </location>
</feature>
<keyword evidence="11" id="KW-1185">Reference proteome</keyword>
<comment type="caution">
    <text evidence="10">The sequence shown here is derived from an EMBL/GenBank/DDBJ whole genome shotgun (WGS) entry which is preliminary data.</text>
</comment>
<evidence type="ECO:0000256" key="5">
    <source>
        <dbReference type="ARBA" id="ARBA00022692"/>
    </source>
</evidence>
<dbReference type="NCBIfam" id="TIGR00688">
    <property type="entry name" value="rarD"/>
    <property type="match status" value="1"/>
</dbReference>
<feature type="transmembrane region" description="Helical" evidence="8">
    <location>
        <begin position="35"/>
        <end position="55"/>
    </location>
</feature>
<dbReference type="Pfam" id="PF00892">
    <property type="entry name" value="EamA"/>
    <property type="match status" value="1"/>
</dbReference>
<feature type="transmembrane region" description="Helical" evidence="8">
    <location>
        <begin position="236"/>
        <end position="256"/>
    </location>
</feature>
<evidence type="ECO:0000256" key="2">
    <source>
        <dbReference type="ARBA" id="ARBA00007362"/>
    </source>
</evidence>
<evidence type="ECO:0000313" key="10">
    <source>
        <dbReference type="EMBL" id="MCX2981886.1"/>
    </source>
</evidence>
<feature type="transmembrane region" description="Helical" evidence="8">
    <location>
        <begin position="67"/>
        <end position="87"/>
    </location>
</feature>
<dbReference type="PANTHER" id="PTHR22911:SF137">
    <property type="entry name" value="SOLUTE CARRIER FAMILY 35 MEMBER G2-RELATED"/>
    <property type="match status" value="1"/>
</dbReference>
<gene>
    <name evidence="10" type="primary">rarD</name>
    <name evidence="10" type="ORF">EYC98_13565</name>
</gene>
<feature type="domain" description="EamA" evidence="9">
    <location>
        <begin position="3"/>
        <end position="139"/>
    </location>
</feature>
<name>A0ABT3TJE2_9GAMM</name>
<feature type="transmembrane region" description="Helical" evidence="8">
    <location>
        <begin position="145"/>
        <end position="162"/>
    </location>
</feature>
<sequence>MNKGLLLATTAYLIWGFAALYWVQADPVGAADLVAHRALWSLPFVALCLLWVGHLRAALSHLANPRTMLIVCCAAALQAINWGVFLWAVTNERATEASLGYFLLPLINVVIGIVLFKESIGRAQQIAIAFAAIGMLLLIVENRGLPWVALGVAVSFGIYGAVRKAVALEAVEGLFLETLVMAPFALVWIILERGAGLGRYGLKVDLILIGAGVMTAVPLMCYVAASRLTALSALGLVFYIGPSTQLLVAICIFGEPMNPVQLASFALVWLGLGFVAADTLRRLRSVRG</sequence>
<evidence type="ECO:0000256" key="4">
    <source>
        <dbReference type="ARBA" id="ARBA00022475"/>
    </source>
</evidence>
<evidence type="ECO:0000256" key="3">
    <source>
        <dbReference type="ARBA" id="ARBA00022448"/>
    </source>
</evidence>
<evidence type="ECO:0000259" key="9">
    <source>
        <dbReference type="Pfam" id="PF00892"/>
    </source>
</evidence>
<keyword evidence="6 8" id="KW-1133">Transmembrane helix</keyword>
<protein>
    <submittedName>
        <fullName evidence="10">EamA family transporter RarD</fullName>
    </submittedName>
</protein>